<reference evidence="1 2" key="2">
    <citation type="journal article" date="2012" name="PLoS ONE">
        <title>Genomic characterization of the taylorella genus.</title>
        <authorList>
            <person name="Hebert L."/>
            <person name="Moumen B."/>
            <person name="Pons N."/>
            <person name="Duquesne F."/>
            <person name="Breuil M.F."/>
            <person name="Goux D."/>
            <person name="Batto J.M."/>
            <person name="Laugier C."/>
            <person name="Renault P."/>
            <person name="Petry S."/>
        </authorList>
    </citation>
    <scope>NUCLEOTIDE SEQUENCE [LARGE SCALE GENOMIC DNA]</scope>
    <source>
        <strain evidence="1 2">MCE3</strain>
    </source>
</reference>
<gene>
    <name evidence="1" type="ordered locus">TASI_1275</name>
</gene>
<accession>G4QC49</accession>
<keyword evidence="2" id="KW-1185">Reference proteome</keyword>
<dbReference type="HOGENOM" id="CLU_2221943_0_0_4"/>
<dbReference type="EMBL" id="CP003059">
    <property type="protein sequence ID" value="AEP37018.1"/>
    <property type="molecule type" value="Genomic_DNA"/>
</dbReference>
<dbReference type="Pfam" id="PF05258">
    <property type="entry name" value="DciA"/>
    <property type="match status" value="1"/>
</dbReference>
<proteinExistence type="predicted"/>
<dbReference type="RefSeq" id="WP_014111912.1">
    <property type="nucleotide sequence ID" value="NC_016043.1"/>
</dbReference>
<dbReference type="InterPro" id="IPR007922">
    <property type="entry name" value="DciA-like"/>
</dbReference>
<reference key="1">
    <citation type="submission" date="2011-09" db="EMBL/GenBank/DDBJ databases">
        <title>Genomic characterization of the Taylorella genus.</title>
        <authorList>
            <person name="Hebert L."/>
            <person name="Moumen B."/>
            <person name="Pons N."/>
            <person name="Duquesne F."/>
            <person name="Breuil M.-F."/>
            <person name="Goux D."/>
            <person name="Batto J.-M."/>
            <person name="Renault P."/>
            <person name="Laugier C."/>
            <person name="Petry S."/>
        </authorList>
    </citation>
    <scope>NUCLEOTIDE SEQUENCE</scope>
    <source>
        <strain>MCE3</strain>
    </source>
</reference>
<name>G4QC49_TAYAM</name>
<evidence type="ECO:0000313" key="1">
    <source>
        <dbReference type="EMBL" id="AEP37018.1"/>
    </source>
</evidence>
<dbReference type="KEGG" id="tas:TASI_1275"/>
<dbReference type="AlphaFoldDB" id="G4QC49"/>
<protein>
    <recommendedName>
        <fullName evidence="3">DUF721 domain-containing protein</fullName>
    </recommendedName>
</protein>
<evidence type="ECO:0000313" key="2">
    <source>
        <dbReference type="Proteomes" id="UP000009284"/>
    </source>
</evidence>
<dbReference type="Proteomes" id="UP000009284">
    <property type="component" value="Chromosome"/>
</dbReference>
<sequence length="106" mass="12241">MHQFRKRRSLRVKGLRQTCDETLSIENQLLTRALNNGKIETDIYQIVCEDFIEKCRVVQLVDGDLVIITPNSAIQSKLKQVTPTLVKELRIKGYKISTVTLKITKR</sequence>
<dbReference type="STRING" id="1008459.TASI_1275"/>
<organism evidence="1 2">
    <name type="scientific">Taylorella asinigenitalis (strain MCE3)</name>
    <dbReference type="NCBI Taxonomy" id="1008459"/>
    <lineage>
        <taxon>Bacteria</taxon>
        <taxon>Pseudomonadati</taxon>
        <taxon>Pseudomonadota</taxon>
        <taxon>Betaproteobacteria</taxon>
        <taxon>Burkholderiales</taxon>
        <taxon>Alcaligenaceae</taxon>
        <taxon>Taylorella</taxon>
    </lineage>
</organism>
<evidence type="ECO:0008006" key="3">
    <source>
        <dbReference type="Google" id="ProtNLM"/>
    </source>
</evidence>
<dbReference type="OrthoDB" id="9940448at2"/>